<organism evidence="2 3">
    <name type="scientific">Prochlorothrix hollandica PCC 9006 = CALU 1027</name>
    <dbReference type="NCBI Taxonomy" id="317619"/>
    <lineage>
        <taxon>Bacteria</taxon>
        <taxon>Bacillati</taxon>
        <taxon>Cyanobacteriota</taxon>
        <taxon>Cyanophyceae</taxon>
        <taxon>Prochlorotrichales</taxon>
        <taxon>Prochlorotrichaceae</taxon>
        <taxon>Prochlorothrix</taxon>
    </lineage>
</organism>
<keyword evidence="3" id="KW-1185">Reference proteome</keyword>
<reference evidence="2" key="1">
    <citation type="submission" date="2012-04" db="EMBL/GenBank/DDBJ databases">
        <authorList>
            <person name="Borisov I.G."/>
            <person name="Ivanikova N.V."/>
            <person name="Pinevich A.V."/>
        </authorList>
    </citation>
    <scope>NUCLEOTIDE SEQUENCE [LARGE SCALE GENOMIC DNA]</scope>
    <source>
        <strain evidence="2">CALU 1027</strain>
    </source>
</reference>
<proteinExistence type="predicted"/>
<sequence>MTLTFEAARITQAFSEISSRFSSLLAKYGEITEVQSIQVSLEKSLDRYNQEGLLGVAFIGQYSAGKSTVISALTNRRDIKIDANIATDQVSEYLWNGVRIIDTPGLFTERSDHDDTTYDAIAKADLLVFCLTYMLFDEITLANFKKLAFDKQYCWKMVLLVNKMSDEAGDDEEKIKNYRESLATALQGSSLDSFPVFFIDAKDYCEGVDNNDDFLIDISRFDNFIDGLNDFIKSRNSLAQLDVPIRIVLDAIDDAEIAIKRDNNEDTLFSEILKKFTKAIQLDRSRFILDTQSVKSELIAQITQIGVNLSYDLTGEDNLTTDEQNVLKQKAMEEAQKCYQDALENSKLIIEERSKSLYNQIQDIFMGDLVEIFLKRAVNKYDFNEDKESQSFGFSQVISQIQDLQEFGEMFGLNPVEMAQRQGWLNTANLANQAGSLRILDVYGSQLHHTVRSFGEFFGYNFAFLEAASWARNIANFSTVFGQALAVIGAIGAIHTLVQENQREKKLGEKRVEIQKRFRIIADKMVQQLNEGLTEVYNRLFAQAEAKILQMQASQKQSSTQAKSDTQELSQIRHELNQLLGEINRSAPQLERGV</sequence>
<dbReference type="Gene3D" id="3.40.50.300">
    <property type="entry name" value="P-loop containing nucleotide triphosphate hydrolases"/>
    <property type="match status" value="1"/>
</dbReference>
<evidence type="ECO:0000259" key="1">
    <source>
        <dbReference type="Pfam" id="PF01926"/>
    </source>
</evidence>
<comment type="caution">
    <text evidence="2">The sequence shown here is derived from an EMBL/GenBank/DDBJ whole genome shotgun (WGS) entry which is preliminary data.</text>
</comment>
<gene>
    <name evidence="2" type="ORF">PROH_10390</name>
</gene>
<dbReference type="InterPro" id="IPR027417">
    <property type="entry name" value="P-loop_NTPase"/>
</dbReference>
<feature type="domain" description="G" evidence="1">
    <location>
        <begin position="56"/>
        <end position="163"/>
    </location>
</feature>
<dbReference type="GO" id="GO:0005525">
    <property type="term" value="F:GTP binding"/>
    <property type="evidence" value="ECO:0007669"/>
    <property type="project" value="InterPro"/>
</dbReference>
<dbReference type="AlphaFoldDB" id="A0A0M2PZJ3"/>
<dbReference type="InterPro" id="IPR006073">
    <property type="entry name" value="GTP-bd"/>
</dbReference>
<dbReference type="STRING" id="317619.GCA_000332315_00849"/>
<name>A0A0M2PZJ3_PROHO</name>
<dbReference type="EMBL" id="AJTX02000004">
    <property type="protein sequence ID" value="KKJ00129.1"/>
    <property type="molecule type" value="Genomic_DNA"/>
</dbReference>
<dbReference type="Proteomes" id="UP000034681">
    <property type="component" value="Unassembled WGS sequence"/>
</dbReference>
<accession>A0A0M2PZJ3</accession>
<evidence type="ECO:0000313" key="3">
    <source>
        <dbReference type="Proteomes" id="UP000034681"/>
    </source>
</evidence>
<dbReference type="RefSeq" id="WP_017711475.1">
    <property type="nucleotide sequence ID" value="NZ_KB235933.1"/>
</dbReference>
<dbReference type="OrthoDB" id="6197209at2"/>
<dbReference type="Pfam" id="PF01926">
    <property type="entry name" value="MMR_HSR1"/>
    <property type="match status" value="1"/>
</dbReference>
<protein>
    <recommendedName>
        <fullName evidence="1">G domain-containing protein</fullName>
    </recommendedName>
</protein>
<dbReference type="SUPFAM" id="SSF52540">
    <property type="entry name" value="P-loop containing nucleoside triphosphate hydrolases"/>
    <property type="match status" value="1"/>
</dbReference>
<evidence type="ECO:0000313" key="2">
    <source>
        <dbReference type="EMBL" id="KKJ00129.1"/>
    </source>
</evidence>